<dbReference type="AlphaFoldDB" id="A0A8C4QWV4"/>
<organism evidence="2 3">
    <name type="scientific">Eptatretus burgeri</name>
    <name type="common">Inshore hagfish</name>
    <dbReference type="NCBI Taxonomy" id="7764"/>
    <lineage>
        <taxon>Eukaryota</taxon>
        <taxon>Metazoa</taxon>
        <taxon>Chordata</taxon>
        <taxon>Craniata</taxon>
        <taxon>Vertebrata</taxon>
        <taxon>Cyclostomata</taxon>
        <taxon>Myxini</taxon>
        <taxon>Myxiniformes</taxon>
        <taxon>Myxinidae</taxon>
        <taxon>Eptatretinae</taxon>
        <taxon>Eptatretus</taxon>
    </lineage>
</organism>
<accession>A0A8C4QWV4</accession>
<dbReference type="OMA" id="EAENCAF"/>
<evidence type="ECO:0000256" key="1">
    <source>
        <dbReference type="SAM" id="MobiDB-lite"/>
    </source>
</evidence>
<reference evidence="2" key="2">
    <citation type="submission" date="2025-09" db="UniProtKB">
        <authorList>
            <consortium name="Ensembl"/>
        </authorList>
    </citation>
    <scope>IDENTIFICATION</scope>
</reference>
<protein>
    <recommendedName>
        <fullName evidence="4">VPS8</fullName>
    </recommendedName>
</protein>
<dbReference type="Pfam" id="PF23410">
    <property type="entry name" value="Beta-prop_VPS8"/>
    <property type="match status" value="1"/>
</dbReference>
<evidence type="ECO:0000313" key="2">
    <source>
        <dbReference type="Ensembl" id="ENSEBUP00000021772.1"/>
    </source>
</evidence>
<dbReference type="GO" id="GO:0030897">
    <property type="term" value="C:HOPS complex"/>
    <property type="evidence" value="ECO:0007669"/>
    <property type="project" value="TreeGrafter"/>
</dbReference>
<dbReference type="PANTHER" id="PTHR12616">
    <property type="entry name" value="VACUOLAR PROTEIN SORTING VPS41"/>
    <property type="match status" value="1"/>
</dbReference>
<evidence type="ECO:0000313" key="3">
    <source>
        <dbReference type="Proteomes" id="UP000694388"/>
    </source>
</evidence>
<dbReference type="GO" id="GO:0034058">
    <property type="term" value="P:endosomal vesicle fusion"/>
    <property type="evidence" value="ECO:0007669"/>
    <property type="project" value="TreeGrafter"/>
</dbReference>
<feature type="compositionally biased region" description="Low complexity" evidence="1">
    <location>
        <begin position="77"/>
        <end position="89"/>
    </location>
</feature>
<dbReference type="Gene3D" id="2.130.10.10">
    <property type="entry name" value="YVTN repeat-like/Quinoprotein amine dehydrogenase"/>
    <property type="match status" value="1"/>
</dbReference>
<dbReference type="Ensembl" id="ENSEBUT00000022348.1">
    <property type="protein sequence ID" value="ENSEBUP00000021772.1"/>
    <property type="gene ID" value="ENSEBUG00000013431.1"/>
</dbReference>
<dbReference type="InterPro" id="IPR045111">
    <property type="entry name" value="Vps41/Vps8"/>
</dbReference>
<proteinExistence type="predicted"/>
<dbReference type="PANTHER" id="PTHR12616:SF8">
    <property type="entry name" value="VACUOLAR PROTEIN SORTING-ASSOCIATED PROTEIN 8 HOMOLOG"/>
    <property type="match status" value="1"/>
</dbReference>
<dbReference type="GeneTree" id="ENSGT00390000010672"/>
<sequence length="244" mass="25895">DRGARCVLGNLEAENCAFGSGFEPRLDTFELDDKEFELPPVETPPTLESILNEVDDEEEEGFGGHEFGPFLGDGSDSASLDTASLASTDSGERSHSRSRRVERSSSSHGVVLRHATLKGISAQLVSAAEKADAGNPTAMAVSEVIAIGTAHGLVLVFDPQQILKMSLGSLSTGVQYGSVSALSINNNCSRLIVGHAHGQITMWDLLNGKLLRTIIDAHPPGNAILHIKVGDFVQFALNLYVSLS</sequence>
<feature type="compositionally biased region" description="Basic and acidic residues" evidence="1">
    <location>
        <begin position="90"/>
        <end position="105"/>
    </location>
</feature>
<dbReference type="InterPro" id="IPR011047">
    <property type="entry name" value="Quinoprotein_ADH-like_sf"/>
</dbReference>
<keyword evidence="3" id="KW-1185">Reference proteome</keyword>
<evidence type="ECO:0008006" key="4">
    <source>
        <dbReference type="Google" id="ProtNLM"/>
    </source>
</evidence>
<dbReference type="InterPro" id="IPR015943">
    <property type="entry name" value="WD40/YVTN_repeat-like_dom_sf"/>
</dbReference>
<feature type="region of interest" description="Disordered" evidence="1">
    <location>
        <begin position="77"/>
        <end position="109"/>
    </location>
</feature>
<dbReference type="GO" id="GO:0006623">
    <property type="term" value="P:protein targeting to vacuole"/>
    <property type="evidence" value="ECO:0007669"/>
    <property type="project" value="InterPro"/>
</dbReference>
<dbReference type="GO" id="GO:0005770">
    <property type="term" value="C:late endosome"/>
    <property type="evidence" value="ECO:0007669"/>
    <property type="project" value="TreeGrafter"/>
</dbReference>
<dbReference type="Proteomes" id="UP000694388">
    <property type="component" value="Unplaced"/>
</dbReference>
<reference evidence="2" key="1">
    <citation type="submission" date="2025-08" db="UniProtKB">
        <authorList>
            <consortium name="Ensembl"/>
        </authorList>
    </citation>
    <scope>IDENTIFICATION</scope>
</reference>
<dbReference type="SUPFAM" id="SSF50998">
    <property type="entry name" value="Quinoprotein alcohol dehydrogenase-like"/>
    <property type="match status" value="1"/>
</dbReference>
<name>A0A8C4QWV4_EPTBU</name>